<evidence type="ECO:0000256" key="3">
    <source>
        <dbReference type="SAM" id="MobiDB-lite"/>
    </source>
</evidence>
<dbReference type="InterPro" id="IPR003736">
    <property type="entry name" value="PAAI_dom"/>
</dbReference>
<dbReference type="InterPro" id="IPR006683">
    <property type="entry name" value="Thioestr_dom"/>
</dbReference>
<dbReference type="AlphaFoldDB" id="A0AAQ3TX97"/>
<evidence type="ECO:0000313" key="6">
    <source>
        <dbReference type="Proteomes" id="UP001341281"/>
    </source>
</evidence>
<dbReference type="Gene3D" id="3.10.129.10">
    <property type="entry name" value="Hotdog Thioesterase"/>
    <property type="match status" value="1"/>
</dbReference>
<gene>
    <name evidence="5" type="ORF">U9M48_028866</name>
</gene>
<feature type="region of interest" description="Disordered" evidence="3">
    <location>
        <begin position="1"/>
        <end position="23"/>
    </location>
</feature>
<accession>A0AAQ3TX97</accession>
<dbReference type="InterPro" id="IPR039298">
    <property type="entry name" value="ACOT13"/>
</dbReference>
<dbReference type="CDD" id="cd03443">
    <property type="entry name" value="PaaI_thioesterase"/>
    <property type="match status" value="1"/>
</dbReference>
<evidence type="ECO:0000313" key="5">
    <source>
        <dbReference type="EMBL" id="WVZ81495.1"/>
    </source>
</evidence>
<evidence type="ECO:0000256" key="2">
    <source>
        <dbReference type="ARBA" id="ARBA00022801"/>
    </source>
</evidence>
<dbReference type="GO" id="GO:0047617">
    <property type="term" value="F:fatty acyl-CoA hydrolase activity"/>
    <property type="evidence" value="ECO:0007669"/>
    <property type="project" value="InterPro"/>
</dbReference>
<organism evidence="5 6">
    <name type="scientific">Paspalum notatum var. saurae</name>
    <dbReference type="NCBI Taxonomy" id="547442"/>
    <lineage>
        <taxon>Eukaryota</taxon>
        <taxon>Viridiplantae</taxon>
        <taxon>Streptophyta</taxon>
        <taxon>Embryophyta</taxon>
        <taxon>Tracheophyta</taxon>
        <taxon>Spermatophyta</taxon>
        <taxon>Magnoliopsida</taxon>
        <taxon>Liliopsida</taxon>
        <taxon>Poales</taxon>
        <taxon>Poaceae</taxon>
        <taxon>PACMAD clade</taxon>
        <taxon>Panicoideae</taxon>
        <taxon>Andropogonodae</taxon>
        <taxon>Paspaleae</taxon>
        <taxon>Paspalinae</taxon>
        <taxon>Paspalum</taxon>
    </lineage>
</organism>
<dbReference type="InterPro" id="IPR029069">
    <property type="entry name" value="HotDog_dom_sf"/>
</dbReference>
<comment type="similarity">
    <text evidence="1">Belongs to the thioesterase PaaI family.</text>
</comment>
<evidence type="ECO:0000256" key="1">
    <source>
        <dbReference type="ARBA" id="ARBA00008324"/>
    </source>
</evidence>
<dbReference type="PANTHER" id="PTHR21660:SF47">
    <property type="entry name" value="F19P19.27 PROTEIN"/>
    <property type="match status" value="1"/>
</dbReference>
<keyword evidence="2" id="KW-0378">Hydrolase</keyword>
<dbReference type="EMBL" id="CP144750">
    <property type="protein sequence ID" value="WVZ81495.1"/>
    <property type="molecule type" value="Genomic_DNA"/>
</dbReference>
<dbReference type="FunFam" id="3.10.129.10:FF:000059">
    <property type="entry name" value="Acyl-coenzyme A thioesterase 13"/>
    <property type="match status" value="1"/>
</dbReference>
<dbReference type="Proteomes" id="UP001341281">
    <property type="component" value="Chromosome 06"/>
</dbReference>
<dbReference type="PANTHER" id="PTHR21660">
    <property type="entry name" value="THIOESTERASE SUPERFAMILY MEMBER-RELATED"/>
    <property type="match status" value="1"/>
</dbReference>
<dbReference type="NCBIfam" id="TIGR00369">
    <property type="entry name" value="unchar_dom_1"/>
    <property type="match status" value="1"/>
</dbReference>
<sequence length="175" mass="18009">MASSSSSSSSSSSGGSGKKNESLETARRLLEETPTVGVEAGTQLPSSGFYDAFVLRGVRVVQALQPGTLLCHFTVPSRLLNGGGFLHGGATASLVDLVASAAFSAAGLRTRGSPLEMNISYLDAAFADEEIDIEAKVLRAGKAVGVAVVELKKKSGKIIAQARYSKYLGAASSKL</sequence>
<evidence type="ECO:0000259" key="4">
    <source>
        <dbReference type="Pfam" id="PF03061"/>
    </source>
</evidence>
<feature type="domain" description="Thioesterase" evidence="4">
    <location>
        <begin position="83"/>
        <end position="158"/>
    </location>
</feature>
<feature type="compositionally biased region" description="Low complexity" evidence="3">
    <location>
        <begin position="1"/>
        <end position="13"/>
    </location>
</feature>
<proteinExistence type="inferred from homology"/>
<name>A0AAQ3TX97_PASNO</name>
<reference evidence="5 6" key="1">
    <citation type="submission" date="2024-02" db="EMBL/GenBank/DDBJ databases">
        <title>High-quality chromosome-scale genome assembly of Pensacola bahiagrass (Paspalum notatum Flugge var. saurae).</title>
        <authorList>
            <person name="Vega J.M."/>
            <person name="Podio M."/>
            <person name="Orjuela J."/>
            <person name="Siena L.A."/>
            <person name="Pessino S.C."/>
            <person name="Combes M.C."/>
            <person name="Mariac C."/>
            <person name="Albertini E."/>
            <person name="Pupilli F."/>
            <person name="Ortiz J.P.A."/>
            <person name="Leblanc O."/>
        </authorList>
    </citation>
    <scope>NUCLEOTIDE SEQUENCE [LARGE SCALE GENOMIC DNA]</scope>
    <source>
        <strain evidence="5">R1</strain>
        <tissue evidence="5">Leaf</tissue>
    </source>
</reference>
<protein>
    <recommendedName>
        <fullName evidence="4">Thioesterase domain-containing protein</fullName>
    </recommendedName>
</protein>
<dbReference type="Pfam" id="PF03061">
    <property type="entry name" value="4HBT"/>
    <property type="match status" value="1"/>
</dbReference>
<keyword evidence="6" id="KW-1185">Reference proteome</keyword>
<dbReference type="SUPFAM" id="SSF54637">
    <property type="entry name" value="Thioesterase/thiol ester dehydrase-isomerase"/>
    <property type="match status" value="1"/>
</dbReference>